<dbReference type="AlphaFoldDB" id="F5XVW3"/>
<dbReference type="eggNOG" id="COG3456">
    <property type="taxonomic scope" value="Bacteria"/>
</dbReference>
<dbReference type="Gene3D" id="2.60.200.20">
    <property type="match status" value="1"/>
</dbReference>
<organism evidence="2 3">
    <name type="scientific">Ramlibacter tataouinensis (strain ATCC BAA-407 / DSM 14655 / LMG 21543 / TTB310)</name>
    <dbReference type="NCBI Taxonomy" id="365046"/>
    <lineage>
        <taxon>Bacteria</taxon>
        <taxon>Pseudomonadati</taxon>
        <taxon>Pseudomonadota</taxon>
        <taxon>Betaproteobacteria</taxon>
        <taxon>Burkholderiales</taxon>
        <taxon>Comamonadaceae</taxon>
        <taxon>Ramlibacter</taxon>
    </lineage>
</organism>
<reference evidence="2 3" key="2">
    <citation type="journal article" date="2011" name="PLoS ONE">
        <title>The Cyst-Dividing Bacterium Ramlibacter tataouinensis TTB310 Genome Reveals a Well-Stocked Toolbox for Adaptation to a Desert Environment.</title>
        <authorList>
            <person name="De Luca G."/>
            <person name="Barakat M."/>
            <person name="Ortet P."/>
            <person name="Fochesato S."/>
            <person name="Jourlin-Castelli C."/>
            <person name="Ansaldi M."/>
            <person name="Py B."/>
            <person name="Fichant G."/>
            <person name="Coutinho P.M."/>
            <person name="Voulhoux R."/>
            <person name="Bastien O."/>
            <person name="Marechal E."/>
            <person name="Henrissat B."/>
            <person name="Quentin Y."/>
            <person name="Noirot P."/>
            <person name="Filloux A."/>
            <person name="Mejean V."/>
            <person name="Dubow M.S."/>
            <person name="Barras F."/>
            <person name="Barbe V."/>
            <person name="Weissenbach J."/>
            <person name="Mihalcescu I."/>
            <person name="Vermeglio A."/>
            <person name="Achouak W."/>
            <person name="Heulin T."/>
        </authorList>
    </citation>
    <scope>NUCLEOTIDE SEQUENCE [LARGE SCALE GENOMIC DNA]</scope>
    <source>
        <strain evidence="3">ATCC BAA-407 / DSM 14655 / LMG 21543 / TTB310</strain>
    </source>
</reference>
<dbReference type="eggNOG" id="COG1716">
    <property type="taxonomic scope" value="Bacteria"/>
</dbReference>
<dbReference type="STRING" id="365046.Rta_17860"/>
<evidence type="ECO:0000313" key="3">
    <source>
        <dbReference type="Proteomes" id="UP000008385"/>
    </source>
</evidence>
<dbReference type="HOGENOM" id="CLU_949539_0_0_4"/>
<proteinExistence type="predicted"/>
<name>F5XVW3_RAMTT</name>
<keyword evidence="3" id="KW-1185">Reference proteome</keyword>
<evidence type="ECO:0000313" key="2">
    <source>
        <dbReference type="EMBL" id="AEG92876.1"/>
    </source>
</evidence>
<dbReference type="SUPFAM" id="SSF49879">
    <property type="entry name" value="SMAD/FHA domain"/>
    <property type="match status" value="1"/>
</dbReference>
<dbReference type="KEGG" id="rta:Rta_17860"/>
<dbReference type="CDD" id="cd00060">
    <property type="entry name" value="FHA"/>
    <property type="match status" value="1"/>
</dbReference>
<feature type="domain" description="FHA" evidence="1">
    <location>
        <begin position="30"/>
        <end position="76"/>
    </location>
</feature>
<accession>F5XVW3</accession>
<sequence length="293" mass="30381">MVPGPPFLELRIAGPGVDLVCQLEAGADELLVGRDASCAVCLPDPRRSISRRHLAVRNQGGELHFRVLSQVNGVQMPFGEAPPGARGVLRPGQQMGLGGYVLTVVPPAAQAVAQPQDDPWAVFEQQDASGTVARPRALLPATGPAEIPTSSENDPFGDWGFQSGFGPGGEGDPATGLEPFFHGLGLTDAAAGPLSDRELEAMGRLVREAVLGLLALHRPRPGDPVTMAANPLTSDEPAAAKLRYLFGGHAAQGGQMSPDQALRQLLQDLGNYFTAASAGRDVAGQAAADPDPG</sequence>
<protein>
    <recommendedName>
        <fullName evidence="1">FHA domain-containing protein</fullName>
    </recommendedName>
</protein>
<gene>
    <name evidence="2" type="ordered locus">Rta_17860</name>
</gene>
<dbReference type="Proteomes" id="UP000008385">
    <property type="component" value="Chromosome"/>
</dbReference>
<evidence type="ECO:0000259" key="1">
    <source>
        <dbReference type="PROSITE" id="PS50006"/>
    </source>
</evidence>
<dbReference type="PROSITE" id="PS50006">
    <property type="entry name" value="FHA_DOMAIN"/>
    <property type="match status" value="1"/>
</dbReference>
<dbReference type="InterPro" id="IPR008984">
    <property type="entry name" value="SMAD_FHA_dom_sf"/>
</dbReference>
<reference evidence="3" key="1">
    <citation type="submission" date="2006-01" db="EMBL/GenBank/DDBJ databases">
        <title>Genome of the cyst-dividing bacterium Ramlibacter tataouinensis.</title>
        <authorList>
            <person name="Barakat M."/>
            <person name="Ortet P."/>
            <person name="De Luca G."/>
            <person name="Jourlin-Castelli C."/>
            <person name="Ansaldi M."/>
            <person name="Py B."/>
            <person name="Fichant G."/>
            <person name="Coutinho P."/>
            <person name="Voulhoux R."/>
            <person name="Bastien O."/>
            <person name="Roy S."/>
            <person name="Marechal E."/>
            <person name="Henrissat B."/>
            <person name="Quentin Y."/>
            <person name="Noirot P."/>
            <person name="Filloux A."/>
            <person name="Mejean V."/>
            <person name="DuBow M."/>
            <person name="Barras F."/>
            <person name="Heulin T."/>
        </authorList>
    </citation>
    <scope>NUCLEOTIDE SEQUENCE [LARGE SCALE GENOMIC DNA]</scope>
    <source>
        <strain evidence="3">ATCC BAA-407 / DSM 14655 / LMG 21543 / TTB310</strain>
    </source>
</reference>
<dbReference type="EMBL" id="CP000245">
    <property type="protein sequence ID" value="AEG92876.1"/>
    <property type="molecule type" value="Genomic_DNA"/>
</dbReference>
<dbReference type="Pfam" id="PF00498">
    <property type="entry name" value="FHA"/>
    <property type="match status" value="1"/>
</dbReference>
<dbReference type="InterPro" id="IPR000253">
    <property type="entry name" value="FHA_dom"/>
</dbReference>